<gene>
    <name evidence="2" type="ORF">IDJ77_16230</name>
</gene>
<evidence type="ECO:0000313" key="3">
    <source>
        <dbReference type="Proteomes" id="UP000606600"/>
    </source>
</evidence>
<feature type="domain" description="N-acetyltransferase" evidence="1">
    <location>
        <begin position="5"/>
        <end position="143"/>
    </location>
</feature>
<reference evidence="2 3" key="1">
    <citation type="submission" date="2020-09" db="EMBL/GenBank/DDBJ databases">
        <title>Novel species of Mucilaginibacter isolated from a glacier on the Tibetan Plateau.</title>
        <authorList>
            <person name="Liu Q."/>
            <person name="Xin Y.-H."/>
        </authorList>
    </citation>
    <scope>NUCLEOTIDE SEQUENCE [LARGE SCALE GENOMIC DNA]</scope>
    <source>
        <strain evidence="2 3">ZT4R22</strain>
    </source>
</reference>
<dbReference type="RefSeq" id="WP_191190024.1">
    <property type="nucleotide sequence ID" value="NZ_JACWMY010000008.1"/>
</dbReference>
<dbReference type="Proteomes" id="UP000606600">
    <property type="component" value="Unassembled WGS sequence"/>
</dbReference>
<keyword evidence="3" id="KW-1185">Reference proteome</keyword>
<evidence type="ECO:0000313" key="2">
    <source>
        <dbReference type="EMBL" id="MBD1365363.1"/>
    </source>
</evidence>
<evidence type="ECO:0000259" key="1">
    <source>
        <dbReference type="PROSITE" id="PS51186"/>
    </source>
</evidence>
<dbReference type="SUPFAM" id="SSF55729">
    <property type="entry name" value="Acyl-CoA N-acyltransferases (Nat)"/>
    <property type="match status" value="1"/>
</dbReference>
<organism evidence="2 3">
    <name type="scientific">Mucilaginibacter pankratovii</name>
    <dbReference type="NCBI Taxonomy" id="2772110"/>
    <lineage>
        <taxon>Bacteria</taxon>
        <taxon>Pseudomonadati</taxon>
        <taxon>Bacteroidota</taxon>
        <taxon>Sphingobacteriia</taxon>
        <taxon>Sphingobacteriales</taxon>
        <taxon>Sphingobacteriaceae</taxon>
        <taxon>Mucilaginibacter</taxon>
    </lineage>
</organism>
<dbReference type="PROSITE" id="PS51186">
    <property type="entry name" value="GNAT"/>
    <property type="match status" value="1"/>
</dbReference>
<accession>A0ABR7WST3</accession>
<dbReference type="InterPro" id="IPR000182">
    <property type="entry name" value="GNAT_dom"/>
</dbReference>
<dbReference type="InterPro" id="IPR016181">
    <property type="entry name" value="Acyl_CoA_acyltransferase"/>
</dbReference>
<dbReference type="Pfam" id="PF00583">
    <property type="entry name" value="Acetyltransf_1"/>
    <property type="match status" value="1"/>
</dbReference>
<proteinExistence type="predicted"/>
<dbReference type="EMBL" id="JACWMY010000008">
    <property type="protein sequence ID" value="MBD1365363.1"/>
    <property type="molecule type" value="Genomic_DNA"/>
</dbReference>
<protein>
    <submittedName>
        <fullName evidence="2">GNAT family N-acetyltransferase</fullName>
    </submittedName>
</protein>
<comment type="caution">
    <text evidence="2">The sequence shown here is derived from an EMBL/GenBank/DDBJ whole genome shotgun (WGS) entry which is preliminary data.</text>
</comment>
<name>A0ABR7WST3_9SPHI</name>
<dbReference type="Gene3D" id="3.40.630.30">
    <property type="match status" value="1"/>
</dbReference>
<dbReference type="CDD" id="cd04301">
    <property type="entry name" value="NAT_SF"/>
    <property type="match status" value="1"/>
</dbReference>
<sequence>MDELKLIFDPTKEHLAQIESWLIEEDMNNKNGFYCTWIIIVDYFEKNRIGVLLLNDWAIGFITWSESTKMARIEIAEVHPGHRKKSYGGFMLKSLVEALKPKGIAVLDLHCQPASSEKVWKKLGFKKFPDVPGFDKENSLKDPHLYRIIVAHLKPAKAPTSKNLLILWSVEPYQADREQPRWVWDVTFHPNSSRLTFPIIIPAKRDWNLRWAIDGKTVTENKIKKFGQNEIDFGDFLVIESL</sequence>